<reference evidence="1" key="1">
    <citation type="submission" date="2023-03" db="UniProtKB">
        <authorList>
            <consortium name="EnsemblPlants"/>
        </authorList>
    </citation>
    <scope>IDENTIFICATION</scope>
</reference>
<dbReference type="EnsemblPlants" id="MELO3C027600.2.1">
    <property type="protein sequence ID" value="MELO3C027600.2.1"/>
    <property type="gene ID" value="MELO3C027600.2"/>
</dbReference>
<name>A0A9I9E1U1_CUCME</name>
<accession>A0A9I9E1U1</accession>
<dbReference type="Gramene" id="MELO3C027600.2.1">
    <property type="protein sequence ID" value="MELO3C027600.2.1"/>
    <property type="gene ID" value="MELO3C027600.2"/>
</dbReference>
<evidence type="ECO:0000313" key="1">
    <source>
        <dbReference type="EnsemblPlants" id="MELO3C027600.2.1"/>
    </source>
</evidence>
<proteinExistence type="predicted"/>
<organism evidence="1">
    <name type="scientific">Cucumis melo</name>
    <name type="common">Muskmelon</name>
    <dbReference type="NCBI Taxonomy" id="3656"/>
    <lineage>
        <taxon>Eukaryota</taxon>
        <taxon>Viridiplantae</taxon>
        <taxon>Streptophyta</taxon>
        <taxon>Embryophyta</taxon>
        <taxon>Tracheophyta</taxon>
        <taxon>Spermatophyta</taxon>
        <taxon>Magnoliopsida</taxon>
        <taxon>eudicotyledons</taxon>
        <taxon>Gunneridae</taxon>
        <taxon>Pentapetalae</taxon>
        <taxon>rosids</taxon>
        <taxon>fabids</taxon>
        <taxon>Cucurbitales</taxon>
        <taxon>Cucurbitaceae</taxon>
        <taxon>Benincaseae</taxon>
        <taxon>Cucumis</taxon>
    </lineage>
</organism>
<dbReference type="AlphaFoldDB" id="A0A9I9E1U1"/>
<sequence>KLLLFFTLVVQICGFHHQVLLCRLSTPFQVQVKTFE</sequence>
<protein>
    <submittedName>
        <fullName evidence="1">Uncharacterized protein</fullName>
    </submittedName>
</protein>